<dbReference type="GO" id="GO:0042110">
    <property type="term" value="P:T cell activation"/>
    <property type="evidence" value="ECO:0007669"/>
    <property type="project" value="TreeGrafter"/>
</dbReference>
<dbReference type="Ensembl" id="ENSPCET00000009415.1">
    <property type="protein sequence ID" value="ENSPCEP00000009092.1"/>
    <property type="gene ID" value="ENSPCEG00000007283.1"/>
</dbReference>
<dbReference type="InterPro" id="IPR007110">
    <property type="entry name" value="Ig-like_dom"/>
</dbReference>
<dbReference type="InterPro" id="IPR013783">
    <property type="entry name" value="Ig-like_fold"/>
</dbReference>
<dbReference type="SUPFAM" id="SSF48726">
    <property type="entry name" value="Immunoglobulin"/>
    <property type="match status" value="2"/>
</dbReference>
<organism evidence="6 7">
    <name type="scientific">Pelusios castaneus</name>
    <name type="common">West African mud turtle</name>
    <dbReference type="NCBI Taxonomy" id="367368"/>
    <lineage>
        <taxon>Eukaryota</taxon>
        <taxon>Metazoa</taxon>
        <taxon>Chordata</taxon>
        <taxon>Craniata</taxon>
        <taxon>Vertebrata</taxon>
        <taxon>Euteleostomi</taxon>
        <taxon>Archelosauria</taxon>
        <taxon>Testudinata</taxon>
        <taxon>Testudines</taxon>
        <taxon>Pleurodira</taxon>
        <taxon>Pelomedusidae</taxon>
        <taxon>Pelusios</taxon>
    </lineage>
</organism>
<evidence type="ECO:0000256" key="4">
    <source>
        <dbReference type="ARBA" id="ARBA00023180"/>
    </source>
</evidence>
<reference evidence="6" key="2">
    <citation type="submission" date="2025-09" db="UniProtKB">
        <authorList>
            <consortium name="Ensembl"/>
        </authorList>
    </citation>
    <scope>IDENTIFICATION</scope>
</reference>
<evidence type="ECO:0000256" key="1">
    <source>
        <dbReference type="ARBA" id="ARBA00004370"/>
    </source>
</evidence>
<keyword evidence="3" id="KW-0472">Membrane</keyword>
<proteinExistence type="predicted"/>
<dbReference type="PANTHER" id="PTHR12080">
    <property type="entry name" value="SIGNALING LYMPHOCYTIC ACTIVATION MOLECULE"/>
    <property type="match status" value="1"/>
</dbReference>
<keyword evidence="4" id="KW-0325">Glycoprotein</keyword>
<name>A0A8C8RRM2_9SAUR</name>
<evidence type="ECO:0000256" key="2">
    <source>
        <dbReference type="ARBA" id="ARBA00022729"/>
    </source>
</evidence>
<dbReference type="GO" id="GO:0009897">
    <property type="term" value="C:external side of plasma membrane"/>
    <property type="evidence" value="ECO:0007669"/>
    <property type="project" value="TreeGrafter"/>
</dbReference>
<feature type="domain" description="Ig-like" evidence="5">
    <location>
        <begin position="105"/>
        <end position="188"/>
    </location>
</feature>
<evidence type="ECO:0000259" key="5">
    <source>
        <dbReference type="PROSITE" id="PS50835"/>
    </source>
</evidence>
<dbReference type="PANTHER" id="PTHR12080:SF18">
    <property type="entry name" value="SLAM FAMILY MEMBER 9"/>
    <property type="match status" value="1"/>
</dbReference>
<keyword evidence="2" id="KW-0732">Signal</keyword>
<accession>A0A8C8RRM2</accession>
<reference evidence="6" key="1">
    <citation type="submission" date="2025-08" db="UniProtKB">
        <authorList>
            <consortium name="Ensembl"/>
        </authorList>
    </citation>
    <scope>IDENTIFICATION</scope>
</reference>
<dbReference type="PROSITE" id="PS50835">
    <property type="entry name" value="IG_LIKE"/>
    <property type="match status" value="1"/>
</dbReference>
<evidence type="ECO:0000256" key="3">
    <source>
        <dbReference type="ARBA" id="ARBA00023136"/>
    </source>
</evidence>
<protein>
    <recommendedName>
        <fullName evidence="5">Ig-like domain-containing protein</fullName>
    </recommendedName>
</protein>
<comment type="subcellular location">
    <subcellularLocation>
        <location evidence="1">Membrane</location>
    </subcellularLocation>
</comment>
<evidence type="ECO:0000313" key="6">
    <source>
        <dbReference type="Ensembl" id="ENSPCEP00000009092.1"/>
    </source>
</evidence>
<dbReference type="AlphaFoldDB" id="A0A8C8RRM2"/>
<sequence length="214" mass="24228">MDSSQVNGMVYGTVYLNPQPPVLKTYNQITWQFNKTQKILTKERYKKVVFFNTSLENKLHYYENHTLEINQLQKQDSSTYLLVVEDSQGRESTSFIQLSVYEPVPKPSVNATNTNKKNGLCTATLECTVDATPVTYKWLKDGKDDVGENTGKLNVELKSDSNASYESKDMLHTCLVRNPVSQRSKTISIGDYCGKFLSPPPWDKAVKLKGTIVQ</sequence>
<dbReference type="Gene3D" id="2.60.40.10">
    <property type="entry name" value="Immunoglobulins"/>
    <property type="match status" value="2"/>
</dbReference>
<dbReference type="InterPro" id="IPR015631">
    <property type="entry name" value="CD2/SLAM_rcpt"/>
</dbReference>
<keyword evidence="7" id="KW-1185">Reference proteome</keyword>
<dbReference type="Proteomes" id="UP000694393">
    <property type="component" value="Unplaced"/>
</dbReference>
<evidence type="ECO:0000313" key="7">
    <source>
        <dbReference type="Proteomes" id="UP000694393"/>
    </source>
</evidence>
<dbReference type="InterPro" id="IPR036179">
    <property type="entry name" value="Ig-like_dom_sf"/>
</dbReference>